<protein>
    <submittedName>
        <fullName evidence="3">TPM domain-containing protein</fullName>
    </submittedName>
</protein>
<accession>A0ABW3I7F1</accession>
<sequence>MSYWQRSAVVFLLFLIAFPSFAVDFPPPPQPFRYVNDYTQTLTAAEQQFIEQHLRQFSKETSSQIAVVILPTTGEYEIADYAFALGDKWGIGRKQLDNGVLMLVAIKDRNIFIATGQGLEGALPDVFLARLIRNQILPHFKQGQYAQGIAIGLDNIIAAAKGEFAPLEQQESAVEKYIPLIFMVIFILFIFLGRGKGVYISPSHHSGGLHSRRRGNSSGFGGGFGGFGGGSNDGGFGGGGFGGGGAGGSW</sequence>
<keyword evidence="1" id="KW-0732">Signal</keyword>
<gene>
    <name evidence="3" type="ORF">ACFQ02_02645</name>
</gene>
<dbReference type="RefSeq" id="WP_380819573.1">
    <property type="nucleotide sequence ID" value="NZ_JBHTJN010000008.1"/>
</dbReference>
<proteinExistence type="predicted"/>
<dbReference type="InterPro" id="IPR007621">
    <property type="entry name" value="TPM_dom"/>
</dbReference>
<feature type="domain" description="TPM" evidence="2">
    <location>
        <begin position="35"/>
        <end position="158"/>
    </location>
</feature>
<feature type="chain" id="PRO_5045457877" evidence="1">
    <location>
        <begin position="23"/>
        <end position="250"/>
    </location>
</feature>
<evidence type="ECO:0000313" key="3">
    <source>
        <dbReference type="EMBL" id="MFD0965753.1"/>
    </source>
</evidence>
<dbReference type="Gene3D" id="3.10.310.50">
    <property type="match status" value="1"/>
</dbReference>
<evidence type="ECO:0000256" key="1">
    <source>
        <dbReference type="SAM" id="SignalP"/>
    </source>
</evidence>
<dbReference type="Proteomes" id="UP001596996">
    <property type="component" value="Unassembled WGS sequence"/>
</dbReference>
<feature type="signal peptide" evidence="1">
    <location>
        <begin position="1"/>
        <end position="22"/>
    </location>
</feature>
<evidence type="ECO:0000313" key="4">
    <source>
        <dbReference type="Proteomes" id="UP001596996"/>
    </source>
</evidence>
<keyword evidence="4" id="KW-1185">Reference proteome</keyword>
<organism evidence="3 4">
    <name type="scientific">Seminibacterium arietis</name>
    <dbReference type="NCBI Taxonomy" id="1173502"/>
    <lineage>
        <taxon>Bacteria</taxon>
        <taxon>Pseudomonadati</taxon>
        <taxon>Pseudomonadota</taxon>
        <taxon>Gammaproteobacteria</taxon>
        <taxon>Pasteurellales</taxon>
        <taxon>Pasteurellaceae</taxon>
        <taxon>Seminibacterium</taxon>
    </lineage>
</organism>
<evidence type="ECO:0000259" key="2">
    <source>
        <dbReference type="Pfam" id="PF04536"/>
    </source>
</evidence>
<dbReference type="Pfam" id="PF04536">
    <property type="entry name" value="TPM_phosphatase"/>
    <property type="match status" value="1"/>
</dbReference>
<name>A0ABW3I7F1_9PAST</name>
<dbReference type="PANTHER" id="PTHR30373">
    <property type="entry name" value="UPF0603 PROTEIN YGCG"/>
    <property type="match status" value="1"/>
</dbReference>
<dbReference type="EMBL" id="JBHTJN010000008">
    <property type="protein sequence ID" value="MFD0965753.1"/>
    <property type="molecule type" value="Genomic_DNA"/>
</dbReference>
<dbReference type="PANTHER" id="PTHR30373:SF2">
    <property type="entry name" value="UPF0603 PROTEIN YGCG"/>
    <property type="match status" value="1"/>
</dbReference>
<reference evidence="4" key="1">
    <citation type="journal article" date="2019" name="Int. J. Syst. Evol. Microbiol.">
        <title>The Global Catalogue of Microorganisms (GCM) 10K type strain sequencing project: providing services to taxonomists for standard genome sequencing and annotation.</title>
        <authorList>
            <consortium name="The Broad Institute Genomics Platform"/>
            <consortium name="The Broad Institute Genome Sequencing Center for Infectious Disease"/>
            <person name="Wu L."/>
            <person name="Ma J."/>
        </authorList>
    </citation>
    <scope>NUCLEOTIDE SEQUENCE [LARGE SCALE GENOMIC DNA]</scope>
    <source>
        <strain evidence="4">CCUG 61707</strain>
    </source>
</reference>
<comment type="caution">
    <text evidence="3">The sequence shown here is derived from an EMBL/GenBank/DDBJ whole genome shotgun (WGS) entry which is preliminary data.</text>
</comment>